<dbReference type="RefSeq" id="WP_140997135.1">
    <property type="nucleotide sequence ID" value="NZ_VDCZ01000003.1"/>
</dbReference>
<evidence type="ECO:0000259" key="3">
    <source>
        <dbReference type="Pfam" id="PF18962"/>
    </source>
</evidence>
<evidence type="ECO:0000259" key="4">
    <source>
        <dbReference type="Pfam" id="PF24346"/>
    </source>
</evidence>
<dbReference type="NCBIfam" id="TIGR01451">
    <property type="entry name" value="B_ant_repeat"/>
    <property type="match status" value="2"/>
</dbReference>
<feature type="domain" description="DUF7507" evidence="4">
    <location>
        <begin position="343"/>
        <end position="422"/>
    </location>
</feature>
<dbReference type="AlphaFoldDB" id="A0A6I4IGL1"/>
<dbReference type="InterPro" id="IPR055353">
    <property type="entry name" value="DUF7619"/>
</dbReference>
<protein>
    <submittedName>
        <fullName evidence="6">T9SS type A sorting domain-containing protein</fullName>
    </submittedName>
</protein>
<feature type="domain" description="Secretion system C-terminal sorting" evidence="3">
    <location>
        <begin position="821"/>
        <end position="891"/>
    </location>
</feature>
<dbReference type="EMBL" id="WQLW01000003">
    <property type="protein sequence ID" value="MVO08740.1"/>
    <property type="molecule type" value="Genomic_DNA"/>
</dbReference>
<evidence type="ECO:0000256" key="1">
    <source>
        <dbReference type="ARBA" id="ARBA00022729"/>
    </source>
</evidence>
<organism evidence="6 7">
    <name type="scientific">Flavobacterium profundi</name>
    <dbReference type="NCBI Taxonomy" id="1774945"/>
    <lineage>
        <taxon>Bacteria</taxon>
        <taxon>Pseudomonadati</taxon>
        <taxon>Bacteroidota</taxon>
        <taxon>Flavobacteriia</taxon>
        <taxon>Flavobacteriales</taxon>
        <taxon>Flavobacteriaceae</taxon>
        <taxon>Flavobacterium</taxon>
    </lineage>
</organism>
<dbReference type="Pfam" id="PF24346">
    <property type="entry name" value="DUF7507"/>
    <property type="match status" value="1"/>
</dbReference>
<accession>A0A6I4IGL1</accession>
<feature type="chain" id="PRO_5026286115" evidence="2">
    <location>
        <begin position="19"/>
        <end position="893"/>
    </location>
</feature>
<keyword evidence="1 2" id="KW-0732">Signal</keyword>
<gene>
    <name evidence="6" type="ORF">GOQ30_06130</name>
</gene>
<sequence length="893" mass="97209">MKKILLSFFILFQISLFAQISDLHNCAGNNVFDLTSQEAILIGSQNPEDLIITYHVSLVDAQNNVNAIANPSSYTSVPSPEAIYVRVENTNTTSVVYETFNLIENYEIVVTAFIESNGCATGATIRVSAVGGSGEYIYDYTSVIPAGPVFGNQIVGLPPGDYYISATDFLGCVGYVLITVPSPEPIIATAFLESYDCMSNGTITVQATGGSGIYQYSIDGGVAHQTSPTFTNLPEGTYFIAVMDSNGCTAITNSIQIVQPNPITATLQIVGNTVHIINVMGGSPPYFYSIDGISSLSPEFSYVSSGNHCFEVTDSFGCLFTECVTIDPIFDIESNGIYQDYNNDGFVNIGDVITYTFSLTNTQPLALTNITLDAFGLSTNGATLAALSGGATDTTTFTATYVLTQEDINAGYVTRDFLFNGTYDGNSTSNWVVEITPLAITDGIQLNAFLDSNGNNIQDNGERNINVGSFEYQINNGNTIHVESSNGIYYLYETNASNTYNLSYTLDAAYQNFTVTQNNYTNITVPVNSGVTTYNFPILGDYSPDLQVFLNQYGAPPRPGFVYQEKIMYRNNGNMVMNGTITFTNDAIVSITNVSEPGFVTNANGFSYNFTNLLPNETRYIYVRMQTPTIPTVALGDIITNSVTITLPTGDINPNNNEATLSQVVVGSYDPNDKTEVHGGKIVYADFTSSDYLTYTIQFENTGTANAINVKVDDALDAMLDVATLKMIDASHNYNLIKEGNNLSWKFDGIDLPPSVANTTIGKGYIVFQIKPMSGYAIGDIIPNTAEIYFDFNPAIVTNTFTTEFVETLGISDFKKNAFVVYPNPATNELFIHSKTNDAIEAVVLVDVLGKTIYQEVVKATFSRIDISSFQKGIYFLKVTHNGYEETLKIIKQ</sequence>
<dbReference type="InterPro" id="IPR055354">
    <property type="entry name" value="DUF7507"/>
</dbReference>
<dbReference type="Pfam" id="PF24595">
    <property type="entry name" value="DUF7619"/>
    <property type="match status" value="1"/>
</dbReference>
<dbReference type="NCBIfam" id="TIGR04183">
    <property type="entry name" value="Por_Secre_tail"/>
    <property type="match status" value="1"/>
</dbReference>
<dbReference type="Proteomes" id="UP000431264">
    <property type="component" value="Unassembled WGS sequence"/>
</dbReference>
<name>A0A6I4IGL1_9FLAO</name>
<evidence type="ECO:0000259" key="5">
    <source>
        <dbReference type="Pfam" id="PF24595"/>
    </source>
</evidence>
<evidence type="ECO:0000256" key="2">
    <source>
        <dbReference type="SAM" id="SignalP"/>
    </source>
</evidence>
<reference evidence="7" key="1">
    <citation type="submission" date="2019-05" db="EMBL/GenBank/DDBJ databases">
        <title>Flavobacterium profundi sp. nov., isolated from a deep-sea seamount.</title>
        <authorList>
            <person name="Zhang D.-C."/>
        </authorList>
    </citation>
    <scope>NUCLEOTIDE SEQUENCE [LARGE SCALE GENOMIC DNA]</scope>
    <source>
        <strain evidence="7">TP390</strain>
    </source>
</reference>
<dbReference type="Pfam" id="PF18962">
    <property type="entry name" value="Por_Secre_tail"/>
    <property type="match status" value="1"/>
</dbReference>
<dbReference type="InterPro" id="IPR026444">
    <property type="entry name" value="Secre_tail"/>
</dbReference>
<comment type="caution">
    <text evidence="6">The sequence shown here is derived from an EMBL/GenBank/DDBJ whole genome shotgun (WGS) entry which is preliminary data.</text>
</comment>
<dbReference type="InterPro" id="IPR047589">
    <property type="entry name" value="DUF11_rpt"/>
</dbReference>
<proteinExistence type="predicted"/>
<evidence type="ECO:0000313" key="6">
    <source>
        <dbReference type="EMBL" id="MVO08740.1"/>
    </source>
</evidence>
<keyword evidence="7" id="KW-1185">Reference proteome</keyword>
<dbReference type="OrthoDB" id="1110367at2"/>
<evidence type="ECO:0000313" key="7">
    <source>
        <dbReference type="Proteomes" id="UP000431264"/>
    </source>
</evidence>
<feature type="signal peptide" evidence="2">
    <location>
        <begin position="1"/>
        <end position="18"/>
    </location>
</feature>
<feature type="domain" description="DUF7619" evidence="5">
    <location>
        <begin position="670"/>
        <end position="804"/>
    </location>
</feature>